<dbReference type="PANTHER" id="PTHR35604:SF2">
    <property type="entry name" value="TRANSPOSASE INSH FOR INSERTION SEQUENCE ELEMENT IS5A-RELATED"/>
    <property type="match status" value="1"/>
</dbReference>
<keyword evidence="3" id="KW-0238">DNA-binding</keyword>
<feature type="domain" description="Transposase IS4-like" evidence="5">
    <location>
        <begin position="44"/>
        <end position="242"/>
    </location>
</feature>
<evidence type="ECO:0000256" key="4">
    <source>
        <dbReference type="ARBA" id="ARBA00023172"/>
    </source>
</evidence>
<dbReference type="HOGENOM" id="CLU_049873_2_1_10"/>
<keyword evidence="2" id="KW-0815">Transposition</keyword>
<dbReference type="Pfam" id="PF01609">
    <property type="entry name" value="DDE_Tnp_1"/>
    <property type="match status" value="1"/>
</dbReference>
<sequence length="255" mass="29230">MEDIVPDSTTVCRFRNILVEADLYDTLLAEFNRQLEAKGMIVKRGAIVDASITNTPRRPRGGKSYEVVEDRKEDENIEASEKAMLKEVVKPNVDTEARWVKKMGKLHFGYKRHTVTDENGMVLAEETTAANESDMKHLETPLKKAELPRKALVYADKGYDSMENKETLKRMKLKSRIMHKGTRGHEITERQQRINVAISKTRYKVERTFGSMHRWFGAGIARYVGLSKTHAQHIMESIAYNLYRTPGIIASNCIR</sequence>
<dbReference type="InterPro" id="IPR002559">
    <property type="entry name" value="Transposase_11"/>
</dbReference>
<keyword evidence="7" id="KW-1185">Reference proteome</keyword>
<dbReference type="NCBIfam" id="NF033581">
    <property type="entry name" value="transpos_IS5_4"/>
    <property type="match status" value="1"/>
</dbReference>
<keyword evidence="4" id="KW-0233">DNA recombination</keyword>
<dbReference type="eggNOG" id="COG3039">
    <property type="taxonomic scope" value="Bacteria"/>
</dbReference>
<evidence type="ECO:0000313" key="7">
    <source>
        <dbReference type="Proteomes" id="UP000003805"/>
    </source>
</evidence>
<name>D7NGK9_9BACT</name>
<dbReference type="Proteomes" id="UP000003805">
    <property type="component" value="Unassembled WGS sequence"/>
</dbReference>
<accession>D7NGK9</accession>
<proteinExistence type="inferred from homology"/>
<dbReference type="GO" id="GO:0004803">
    <property type="term" value="F:transposase activity"/>
    <property type="evidence" value="ECO:0007669"/>
    <property type="project" value="InterPro"/>
</dbReference>
<evidence type="ECO:0000313" key="6">
    <source>
        <dbReference type="EMBL" id="EFI47308.1"/>
    </source>
</evidence>
<comment type="similarity">
    <text evidence="1">Belongs to the transposase 11 family.</text>
</comment>
<evidence type="ECO:0000259" key="5">
    <source>
        <dbReference type="Pfam" id="PF01609"/>
    </source>
</evidence>
<dbReference type="PANTHER" id="PTHR35604">
    <property type="entry name" value="TRANSPOSASE INSH FOR INSERTION SEQUENCE ELEMENT IS5A-RELATED"/>
    <property type="match status" value="1"/>
</dbReference>
<dbReference type="AlphaFoldDB" id="D7NGK9"/>
<protein>
    <submittedName>
        <fullName evidence="6">Transposase, IS4 family</fullName>
    </submittedName>
</protein>
<evidence type="ECO:0000256" key="3">
    <source>
        <dbReference type="ARBA" id="ARBA00023125"/>
    </source>
</evidence>
<dbReference type="GO" id="GO:0006313">
    <property type="term" value="P:DNA transposition"/>
    <property type="evidence" value="ECO:0007669"/>
    <property type="project" value="InterPro"/>
</dbReference>
<dbReference type="GO" id="GO:0003677">
    <property type="term" value="F:DNA binding"/>
    <property type="evidence" value="ECO:0007669"/>
    <property type="project" value="UniProtKB-KW"/>
</dbReference>
<organism evidence="6 7">
    <name type="scientific">Segatella oris C735</name>
    <dbReference type="NCBI Taxonomy" id="563008"/>
    <lineage>
        <taxon>Bacteria</taxon>
        <taxon>Pseudomonadati</taxon>
        <taxon>Bacteroidota</taxon>
        <taxon>Bacteroidia</taxon>
        <taxon>Bacteroidales</taxon>
        <taxon>Prevotellaceae</taxon>
        <taxon>Segatella</taxon>
    </lineage>
</organism>
<dbReference type="InterPro" id="IPR047959">
    <property type="entry name" value="Transpos_IS5"/>
</dbReference>
<dbReference type="EMBL" id="GL349607">
    <property type="protein sequence ID" value="EFI47308.1"/>
    <property type="molecule type" value="Genomic_DNA"/>
</dbReference>
<gene>
    <name evidence="6" type="ORF">HMPREF0665_02731</name>
</gene>
<evidence type="ECO:0000256" key="1">
    <source>
        <dbReference type="ARBA" id="ARBA00010075"/>
    </source>
</evidence>
<evidence type="ECO:0000256" key="2">
    <source>
        <dbReference type="ARBA" id="ARBA00022578"/>
    </source>
</evidence>
<reference evidence="6 7" key="1">
    <citation type="submission" date="2010-02" db="EMBL/GenBank/DDBJ databases">
        <title>The Genome Sequence of Prevotella oris strain C735.</title>
        <authorList>
            <consortium name="The Broad Institute Genome Sequencing Platform"/>
            <person name="Ward D."/>
            <person name="Feldgarden M."/>
            <person name="Earl A."/>
            <person name="Young S.K."/>
            <person name="Zeng Q."/>
            <person name="Koehrsen M."/>
            <person name="Alvarado L."/>
            <person name="Berlin A."/>
            <person name="Bochicchio J."/>
            <person name="Borenstein D."/>
            <person name="Chapman S.B."/>
            <person name="Chen Z."/>
            <person name="Engels R."/>
            <person name="Freedman E."/>
            <person name="Gellesch M."/>
            <person name="Goldberg J."/>
            <person name="Griggs A."/>
            <person name="Gujja S."/>
            <person name="Heilman E."/>
            <person name="Heiman D."/>
            <person name="Hepburn T."/>
            <person name="Howarth C."/>
            <person name="Jen D."/>
            <person name="Larson L."/>
            <person name="Mehta T."/>
            <person name="Park D."/>
            <person name="Pearson M."/>
            <person name="Roberts A."/>
            <person name="Saif S."/>
            <person name="Shea T."/>
            <person name="Shenoy N."/>
            <person name="Sisk P."/>
            <person name="Stolte C."/>
            <person name="Sykes S."/>
            <person name="Thomson T."/>
            <person name="Walk T."/>
            <person name="White J."/>
            <person name="Yandava C."/>
            <person name="Sibley C.D."/>
            <person name="Field T.R."/>
            <person name="Grinwis M."/>
            <person name="Eshaghurshan C.S."/>
            <person name="Surette M.G."/>
            <person name="Haas B."/>
            <person name="Nusbaum C."/>
            <person name="Birren B."/>
        </authorList>
    </citation>
    <scope>NUCLEOTIDE SEQUENCE [LARGE SCALE GENOMIC DNA]</scope>
    <source>
        <strain evidence="6 7">C735</strain>
    </source>
</reference>